<comment type="caution">
    <text evidence="1">The sequence shown here is derived from an EMBL/GenBank/DDBJ whole genome shotgun (WGS) entry which is preliminary data.</text>
</comment>
<dbReference type="AlphaFoldDB" id="A0A939PKH3"/>
<proteinExistence type="predicted"/>
<evidence type="ECO:0000313" key="2">
    <source>
        <dbReference type="Proteomes" id="UP000669179"/>
    </source>
</evidence>
<evidence type="ECO:0000313" key="1">
    <source>
        <dbReference type="EMBL" id="MBO2454305.1"/>
    </source>
</evidence>
<accession>A0A939PKH3</accession>
<organism evidence="1 2">
    <name type="scientific">Actinomadura barringtoniae</name>
    <dbReference type="NCBI Taxonomy" id="1427535"/>
    <lineage>
        <taxon>Bacteria</taxon>
        <taxon>Bacillati</taxon>
        <taxon>Actinomycetota</taxon>
        <taxon>Actinomycetes</taxon>
        <taxon>Streptosporangiales</taxon>
        <taxon>Thermomonosporaceae</taxon>
        <taxon>Actinomadura</taxon>
    </lineage>
</organism>
<dbReference type="RefSeq" id="WP_208262500.1">
    <property type="nucleotide sequence ID" value="NZ_JAGEOJ010000025.1"/>
</dbReference>
<keyword evidence="2" id="KW-1185">Reference proteome</keyword>
<reference evidence="1" key="1">
    <citation type="submission" date="2021-03" db="EMBL/GenBank/DDBJ databases">
        <authorList>
            <person name="Kanchanasin P."/>
            <person name="Saeng-In P."/>
            <person name="Phongsopitanun W."/>
            <person name="Yuki M."/>
            <person name="Kudo T."/>
            <person name="Ohkuma M."/>
            <person name="Tanasupawat S."/>
        </authorList>
    </citation>
    <scope>NUCLEOTIDE SEQUENCE</scope>
    <source>
        <strain evidence="1">GKU 128</strain>
    </source>
</reference>
<dbReference type="Proteomes" id="UP000669179">
    <property type="component" value="Unassembled WGS sequence"/>
</dbReference>
<gene>
    <name evidence="1" type="ORF">J4573_44970</name>
</gene>
<protein>
    <submittedName>
        <fullName evidence="1">Uncharacterized protein</fullName>
    </submittedName>
</protein>
<name>A0A939PKH3_9ACTN</name>
<sequence>MGNQIYVDPDGISKHGKELKEKYVTQLEKVGEDMSKDGVYNLEGGAFSITCTMASVAYPGAIQFVFQDLKTHIEMLDGYAGNIEVTAKNYQGAEDASRITG</sequence>
<dbReference type="EMBL" id="JAGEOJ010000025">
    <property type="protein sequence ID" value="MBO2454305.1"/>
    <property type="molecule type" value="Genomic_DNA"/>
</dbReference>